<dbReference type="RefSeq" id="WP_059153587.1">
    <property type="nucleotide sequence ID" value="NZ_KQ130461.1"/>
</dbReference>
<dbReference type="Proteomes" id="UP000052268">
    <property type="component" value="Unassembled WGS sequence"/>
</dbReference>
<evidence type="ECO:0008006" key="4">
    <source>
        <dbReference type="Google" id="ProtNLM"/>
    </source>
</evidence>
<protein>
    <recommendedName>
        <fullName evidence="4">VanZ-like domain-containing protein</fullName>
    </recommendedName>
</protein>
<feature type="transmembrane region" description="Helical" evidence="1">
    <location>
        <begin position="48"/>
        <end position="71"/>
    </location>
</feature>
<comment type="caution">
    <text evidence="2">The sequence shown here is derived from an EMBL/GenBank/DDBJ whole genome shotgun (WGS) entry which is preliminary data.</text>
</comment>
<evidence type="ECO:0000256" key="1">
    <source>
        <dbReference type="SAM" id="Phobius"/>
    </source>
</evidence>
<accession>A0A0J7XHR1</accession>
<reference evidence="2 3" key="1">
    <citation type="journal article" date="2015" name="G3 (Bethesda)">
        <title>Insights into Ongoing Evolution of the Hexachlorocyclohexane Catabolic Pathway from Comparative Genomics of Ten Sphingomonadaceae Strains.</title>
        <authorList>
            <person name="Pearce S.L."/>
            <person name="Oakeshott J.G."/>
            <person name="Pandey G."/>
        </authorList>
    </citation>
    <scope>NUCLEOTIDE SEQUENCE [LARGE SCALE GENOMIC DNA]</scope>
    <source>
        <strain evidence="2 3">LL02</strain>
    </source>
</reference>
<proteinExistence type="predicted"/>
<gene>
    <name evidence="2" type="ORF">V474_06205</name>
</gene>
<dbReference type="OrthoDB" id="6660115at2"/>
<evidence type="ECO:0000313" key="3">
    <source>
        <dbReference type="Proteomes" id="UP000052268"/>
    </source>
</evidence>
<sequence length="105" mass="12167">MNIPEFYHEITLWISRTTGLSDPILHIHAGLVVLLTARLICARSLGTFIPFFFVILAEATNEILDYMAYGWRQADTYLDIANTLFWPLVISLVVRLRPVPRRDHR</sequence>
<dbReference type="PATRIC" id="fig|1114963.3.peg.4885"/>
<dbReference type="EMBL" id="JACU01000015">
    <property type="protein sequence ID" value="KMS50688.1"/>
    <property type="molecule type" value="Genomic_DNA"/>
</dbReference>
<organism evidence="2 3">
    <name type="scientific">Novosphingobium barchaimii LL02</name>
    <dbReference type="NCBI Taxonomy" id="1114963"/>
    <lineage>
        <taxon>Bacteria</taxon>
        <taxon>Pseudomonadati</taxon>
        <taxon>Pseudomonadota</taxon>
        <taxon>Alphaproteobacteria</taxon>
        <taxon>Sphingomonadales</taxon>
        <taxon>Sphingomonadaceae</taxon>
        <taxon>Novosphingobium</taxon>
    </lineage>
</organism>
<dbReference type="AlphaFoldDB" id="A0A0J7XHR1"/>
<evidence type="ECO:0000313" key="2">
    <source>
        <dbReference type="EMBL" id="KMS50688.1"/>
    </source>
</evidence>
<name>A0A0J7XHR1_9SPHN</name>
<keyword evidence="1" id="KW-0812">Transmembrane</keyword>
<keyword evidence="1" id="KW-1133">Transmembrane helix</keyword>
<keyword evidence="3" id="KW-1185">Reference proteome</keyword>
<feature type="transmembrane region" description="Helical" evidence="1">
    <location>
        <begin position="77"/>
        <end position="96"/>
    </location>
</feature>
<keyword evidence="1" id="KW-0472">Membrane</keyword>